<keyword evidence="3" id="KW-1133">Transmembrane helix</keyword>
<evidence type="ECO:0000256" key="2">
    <source>
        <dbReference type="ARBA" id="ARBA00022692"/>
    </source>
</evidence>
<proteinExistence type="inferred from homology"/>
<dbReference type="GO" id="GO:0016020">
    <property type="term" value="C:membrane"/>
    <property type="evidence" value="ECO:0007669"/>
    <property type="project" value="UniProtKB-SubCell"/>
</dbReference>
<gene>
    <name evidence="7" type="ORF">N7509_002578</name>
</gene>
<dbReference type="Proteomes" id="UP001147747">
    <property type="component" value="Unassembled WGS sequence"/>
</dbReference>
<sequence>MTTDIRIAQLVGTLGCGITAGKQPPARSIQTLPDANNTIQYKQVACLVTIPALSLPPRHPPSATLPEHESPATPVSHLSRQWLDVYERGKHIFPPIAIVASTANAYLAWRLHDVQAPETVGCSWSSLYIAAAGTTLGIIPWTLTAMKTVNDQLKAHAVRDDASTAEGSGGMVVSAKEKAMRAKQDEQVPGLMQDWAWLNLCRAVFPLIGGAIGFAGAICMDSI</sequence>
<name>A0A9W9W933_9EURO</name>
<dbReference type="OrthoDB" id="5954308at2759"/>
<evidence type="ECO:0000256" key="5">
    <source>
        <dbReference type="ARBA" id="ARBA00023136"/>
    </source>
</evidence>
<dbReference type="EMBL" id="JAPZBU010000004">
    <property type="protein sequence ID" value="KAJ5408695.1"/>
    <property type="molecule type" value="Genomic_DNA"/>
</dbReference>
<evidence type="ECO:0000256" key="6">
    <source>
        <dbReference type="ARBA" id="ARBA00034313"/>
    </source>
</evidence>
<dbReference type="RefSeq" id="XP_056493010.1">
    <property type="nucleotide sequence ID" value="XM_056627215.1"/>
</dbReference>
<organism evidence="7 8">
    <name type="scientific">Penicillium cosmopolitanum</name>
    <dbReference type="NCBI Taxonomy" id="1131564"/>
    <lineage>
        <taxon>Eukaryota</taxon>
        <taxon>Fungi</taxon>
        <taxon>Dikarya</taxon>
        <taxon>Ascomycota</taxon>
        <taxon>Pezizomycotina</taxon>
        <taxon>Eurotiomycetes</taxon>
        <taxon>Eurotiomycetidae</taxon>
        <taxon>Eurotiales</taxon>
        <taxon>Aspergillaceae</taxon>
        <taxon>Penicillium</taxon>
    </lineage>
</organism>
<comment type="similarity">
    <text evidence="6">Belongs to the anthrone oxygenase family.</text>
</comment>
<keyword evidence="8" id="KW-1185">Reference proteome</keyword>
<evidence type="ECO:0000256" key="3">
    <source>
        <dbReference type="ARBA" id="ARBA00022989"/>
    </source>
</evidence>
<evidence type="ECO:0000313" key="8">
    <source>
        <dbReference type="Proteomes" id="UP001147747"/>
    </source>
</evidence>
<reference evidence="7" key="2">
    <citation type="journal article" date="2023" name="IMA Fungus">
        <title>Comparative genomic study of the Penicillium genus elucidates a diverse pangenome and 15 lateral gene transfer events.</title>
        <authorList>
            <person name="Petersen C."/>
            <person name="Sorensen T."/>
            <person name="Nielsen M.R."/>
            <person name="Sondergaard T.E."/>
            <person name="Sorensen J.L."/>
            <person name="Fitzpatrick D.A."/>
            <person name="Frisvad J.C."/>
            <person name="Nielsen K.L."/>
        </authorList>
    </citation>
    <scope>NUCLEOTIDE SEQUENCE</scope>
    <source>
        <strain evidence="7">IBT 29677</strain>
    </source>
</reference>
<evidence type="ECO:0000313" key="7">
    <source>
        <dbReference type="EMBL" id="KAJ5408695.1"/>
    </source>
</evidence>
<dbReference type="PANTHER" id="PTHR35042:SF1">
    <property type="entry name" value="DUF1772-DOMAIN-CONTAINING PROTEIN"/>
    <property type="match status" value="1"/>
</dbReference>
<accession>A0A9W9W933</accession>
<dbReference type="InterPro" id="IPR013901">
    <property type="entry name" value="Anthrone_oxy"/>
</dbReference>
<dbReference type="GeneID" id="81366195"/>
<dbReference type="GO" id="GO:0004497">
    <property type="term" value="F:monooxygenase activity"/>
    <property type="evidence" value="ECO:0007669"/>
    <property type="project" value="UniProtKB-KW"/>
</dbReference>
<keyword evidence="5" id="KW-0472">Membrane</keyword>
<protein>
    <recommendedName>
        <fullName evidence="9">Noranthrone monooxygenase</fullName>
    </recommendedName>
</protein>
<keyword evidence="4" id="KW-0503">Monooxygenase</keyword>
<evidence type="ECO:0000256" key="4">
    <source>
        <dbReference type="ARBA" id="ARBA00023033"/>
    </source>
</evidence>
<comment type="subcellular location">
    <subcellularLocation>
        <location evidence="1">Membrane</location>
        <topology evidence="1">Multi-pass membrane protein</topology>
    </subcellularLocation>
</comment>
<evidence type="ECO:0000256" key="1">
    <source>
        <dbReference type="ARBA" id="ARBA00004141"/>
    </source>
</evidence>
<comment type="caution">
    <text evidence="7">The sequence shown here is derived from an EMBL/GenBank/DDBJ whole genome shotgun (WGS) entry which is preliminary data.</text>
</comment>
<keyword evidence="4" id="KW-0560">Oxidoreductase</keyword>
<dbReference type="AlphaFoldDB" id="A0A9W9W933"/>
<dbReference type="PANTHER" id="PTHR35042">
    <property type="entry name" value="ANTHRONE OXYGENASE ENCC"/>
    <property type="match status" value="1"/>
</dbReference>
<keyword evidence="2" id="KW-0812">Transmembrane</keyword>
<reference evidence="7" key="1">
    <citation type="submission" date="2022-12" db="EMBL/GenBank/DDBJ databases">
        <authorList>
            <person name="Petersen C."/>
        </authorList>
    </citation>
    <scope>NUCLEOTIDE SEQUENCE</scope>
    <source>
        <strain evidence="7">IBT 29677</strain>
    </source>
</reference>
<evidence type="ECO:0008006" key="9">
    <source>
        <dbReference type="Google" id="ProtNLM"/>
    </source>
</evidence>
<dbReference type="Pfam" id="PF08592">
    <property type="entry name" value="Anthrone_oxy"/>
    <property type="match status" value="1"/>
</dbReference>